<name>A0A2Z2P4L4_9GAMM</name>
<evidence type="ECO:0000313" key="3">
    <source>
        <dbReference type="EMBL" id="ASJ74774.1"/>
    </source>
</evidence>
<dbReference type="EMBL" id="CP018632">
    <property type="protein sequence ID" value="ASJ74774.1"/>
    <property type="molecule type" value="Genomic_DNA"/>
</dbReference>
<dbReference type="Pfam" id="PF00094">
    <property type="entry name" value="VWD"/>
    <property type="match status" value="1"/>
</dbReference>
<evidence type="ECO:0000313" key="4">
    <source>
        <dbReference type="Proteomes" id="UP000250079"/>
    </source>
</evidence>
<accession>A0A2Z2P4L4</accession>
<sequence>MKNHARFLCFICLTFMGSLAYAQSVQTPRERACSANNVATSLQRRVAMEIACNLASGPVAQKICNDAIPYPSYEDFKDNCIDCILSGALGGTPCDESWGDPHMITRDGLRFNFHQEGDYALVVADELEVQVRLLGSIGYTNGVAVRAGQHTVSIDDSFEENSGLNINGELVFLSSGDWYELADPDFLIQRIEDGFRIEVDGFVKLAISGTTLTVQLNKRFAGATTGLLGDGDGDPGNDLRTAAGASVAYTQEELYGSYADDWRRVGDASLFLTPFNYTTDPSEGAGPQIQTLDELDPEIRRQARLQCLAAGVELGAGLDECTFDVAVTGDASLINDALSLRERFPGTLSAASILGKDVTAFTLEHNASVALNIPANGAGNLETDTALDRYRLADAVGEPQLLQLRTPCDGAVSISAIVRTESGSQQEILLSCESSAFINSDVAEIDVYSAAGDATNYTFDLITPATLDLGVLPLGQLVEGQLANNEVAVGTLPSAAGNTVYLGSEAGADCDVVWRVLDSTNEPVIDFASICQDLGLLELTESRTPFRVQIFGSTLGGNYALTIREPLQEILNENVPIAGAATLSAPSTVGQGAVFAVSWTGPGNPRDFIAIADVGAFPSSYSNFSYPTPDSDSVTLTAPGATGTYEIRYVLDPALQSENPIVAAVTLEVVESTVTLTAPEAAPAGSDIVIQWSGPNNPRDYIALAEPGAAAGSYETYEYLQEGSNEVELTLSVPPGDYELRYIVDSDSQILFRLPITVTTVTATVTAPGTAPAGSTIAVEWVGPMNDRDYISLSDAGASPGSYRTFSYLEEGTGSVALTVPGIPGNYEIRYVIDNNNQVLASVPITVTSVSASLSAPSTVASGSTFDVQWTGPANNRDYIAIAIEGDGLNSYESFRYVQAGVDTLQFSAPSAAGNYEIRYIIDTDRQLLASIPLVVAE</sequence>
<dbReference type="Proteomes" id="UP000250079">
    <property type="component" value="Chromosome"/>
</dbReference>
<evidence type="ECO:0000259" key="2">
    <source>
        <dbReference type="PROSITE" id="PS51233"/>
    </source>
</evidence>
<dbReference type="AlphaFoldDB" id="A0A2Z2P4L4"/>
<reference evidence="3 4" key="1">
    <citation type="submission" date="2016-12" db="EMBL/GenBank/DDBJ databases">
        <authorList>
            <person name="Song W.-J."/>
            <person name="Kurnit D.M."/>
        </authorList>
    </citation>
    <scope>NUCLEOTIDE SEQUENCE [LARGE SCALE GENOMIC DNA]</scope>
    <source>
        <strain evidence="3 4">IMCC3135</strain>
    </source>
</reference>
<dbReference type="InterPro" id="IPR051495">
    <property type="entry name" value="Epithelial_Barrier/Signaling"/>
</dbReference>
<keyword evidence="1" id="KW-0732">Signal</keyword>
<dbReference type="PANTHER" id="PTHR13802:SF52">
    <property type="entry name" value="MUCIN-4"/>
    <property type="match status" value="1"/>
</dbReference>
<dbReference type="PROSITE" id="PS51233">
    <property type="entry name" value="VWFD"/>
    <property type="match status" value="1"/>
</dbReference>
<dbReference type="SMART" id="SM00216">
    <property type="entry name" value="VWD"/>
    <property type="match status" value="1"/>
</dbReference>
<protein>
    <recommendedName>
        <fullName evidence="2">VWFD domain-containing protein</fullName>
    </recommendedName>
</protein>
<dbReference type="KEGG" id="gai:IMCC3135_23525"/>
<feature type="signal peptide" evidence="1">
    <location>
        <begin position="1"/>
        <end position="22"/>
    </location>
</feature>
<feature type="chain" id="PRO_5016313849" description="VWFD domain-containing protein" evidence="1">
    <location>
        <begin position="23"/>
        <end position="938"/>
    </location>
</feature>
<dbReference type="PANTHER" id="PTHR13802">
    <property type="entry name" value="MUCIN 4-RELATED"/>
    <property type="match status" value="1"/>
</dbReference>
<organism evidence="3 4">
    <name type="scientific">Granulosicoccus antarcticus IMCC3135</name>
    <dbReference type="NCBI Taxonomy" id="1192854"/>
    <lineage>
        <taxon>Bacteria</taxon>
        <taxon>Pseudomonadati</taxon>
        <taxon>Pseudomonadota</taxon>
        <taxon>Gammaproteobacteria</taxon>
        <taxon>Chromatiales</taxon>
        <taxon>Granulosicoccaceae</taxon>
        <taxon>Granulosicoccus</taxon>
    </lineage>
</organism>
<evidence type="ECO:0000256" key="1">
    <source>
        <dbReference type="SAM" id="SignalP"/>
    </source>
</evidence>
<dbReference type="InterPro" id="IPR001846">
    <property type="entry name" value="VWF_type-D"/>
</dbReference>
<gene>
    <name evidence="3" type="ORF">IMCC3135_23525</name>
</gene>
<feature type="domain" description="VWFD" evidence="2">
    <location>
        <begin position="93"/>
        <end position="270"/>
    </location>
</feature>
<proteinExistence type="predicted"/>
<keyword evidence="4" id="KW-1185">Reference proteome</keyword>